<gene>
    <name evidence="1" type="ORF">mRhiFer1_008330</name>
</gene>
<accession>A0A7J7VRM7</accession>
<evidence type="ECO:0000313" key="2">
    <source>
        <dbReference type="Proteomes" id="UP000585614"/>
    </source>
</evidence>
<dbReference type="EMBL" id="JACAGC010000012">
    <property type="protein sequence ID" value="KAF6327640.1"/>
    <property type="molecule type" value="Genomic_DNA"/>
</dbReference>
<organism evidence="1 2">
    <name type="scientific">Rhinolophus ferrumequinum</name>
    <name type="common">Greater horseshoe bat</name>
    <dbReference type="NCBI Taxonomy" id="59479"/>
    <lineage>
        <taxon>Eukaryota</taxon>
        <taxon>Metazoa</taxon>
        <taxon>Chordata</taxon>
        <taxon>Craniata</taxon>
        <taxon>Vertebrata</taxon>
        <taxon>Euteleostomi</taxon>
        <taxon>Mammalia</taxon>
        <taxon>Eutheria</taxon>
        <taxon>Laurasiatheria</taxon>
        <taxon>Chiroptera</taxon>
        <taxon>Yinpterochiroptera</taxon>
        <taxon>Rhinolophoidea</taxon>
        <taxon>Rhinolophidae</taxon>
        <taxon>Rhinolophinae</taxon>
        <taxon>Rhinolophus</taxon>
    </lineage>
</organism>
<comment type="caution">
    <text evidence="1">The sequence shown here is derived from an EMBL/GenBank/DDBJ whole genome shotgun (WGS) entry which is preliminary data.</text>
</comment>
<sequence length="126" mass="13013">MAWPPASLSSKHLCPSRQQLLSLTVLRAERGSCQPPLPLGAAHQVGVLAMHSHGQQGGWALGQLRVGPLSSPHISPGCGKALLLASASWESPYVFPLPAGAQARQVAEGLGPSFTSGLTLVACDCQ</sequence>
<protein>
    <submittedName>
        <fullName evidence="1">Uncharacterized protein</fullName>
    </submittedName>
</protein>
<name>A0A7J7VRM7_RHIFE</name>
<dbReference type="Proteomes" id="UP000585614">
    <property type="component" value="Unassembled WGS sequence"/>
</dbReference>
<reference evidence="1 2" key="1">
    <citation type="journal article" date="2020" name="Nature">
        <title>Six reference-quality genomes reveal evolution of bat adaptations.</title>
        <authorList>
            <person name="Jebb D."/>
            <person name="Huang Z."/>
            <person name="Pippel M."/>
            <person name="Hughes G.M."/>
            <person name="Lavrichenko K."/>
            <person name="Devanna P."/>
            <person name="Winkler S."/>
            <person name="Jermiin L.S."/>
            <person name="Skirmuntt E.C."/>
            <person name="Katzourakis A."/>
            <person name="Burkitt-Gray L."/>
            <person name="Ray D.A."/>
            <person name="Sullivan K.A.M."/>
            <person name="Roscito J.G."/>
            <person name="Kirilenko B.M."/>
            <person name="Davalos L.M."/>
            <person name="Corthals A.P."/>
            <person name="Power M.L."/>
            <person name="Jones G."/>
            <person name="Ransome R.D."/>
            <person name="Dechmann D.K.N."/>
            <person name="Locatelli A.G."/>
            <person name="Puechmaille S.J."/>
            <person name="Fedrigo O."/>
            <person name="Jarvis E.D."/>
            <person name="Hiller M."/>
            <person name="Vernes S.C."/>
            <person name="Myers E.W."/>
            <person name="Teeling E.C."/>
        </authorList>
    </citation>
    <scope>NUCLEOTIDE SEQUENCE [LARGE SCALE GENOMIC DNA]</scope>
    <source>
        <strain evidence="1">MRhiFer1</strain>
        <tissue evidence="1">Lung</tissue>
    </source>
</reference>
<proteinExistence type="predicted"/>
<evidence type="ECO:0000313" key="1">
    <source>
        <dbReference type="EMBL" id="KAF6327640.1"/>
    </source>
</evidence>
<dbReference type="AlphaFoldDB" id="A0A7J7VRM7"/>